<dbReference type="InterPro" id="IPR028322">
    <property type="entry name" value="PNRC-like_rgn"/>
</dbReference>
<dbReference type="GO" id="GO:0016071">
    <property type="term" value="P:mRNA metabolic process"/>
    <property type="evidence" value="ECO:0007669"/>
    <property type="project" value="UniProtKB-ARBA"/>
</dbReference>
<proteinExistence type="predicted"/>
<dbReference type="Pfam" id="PF15365">
    <property type="entry name" value="PNRC"/>
    <property type="match status" value="1"/>
</dbReference>
<dbReference type="OrthoDB" id="10677702at2759"/>
<feature type="region of interest" description="Disordered" evidence="1">
    <location>
        <begin position="153"/>
        <end position="188"/>
    </location>
</feature>
<protein>
    <submittedName>
        <fullName evidence="2">Uncharacterized protein</fullName>
    </submittedName>
</protein>
<dbReference type="Proteomes" id="UP000825935">
    <property type="component" value="Chromosome 26"/>
</dbReference>
<name>A0A8T2RNJ7_CERRI</name>
<dbReference type="EMBL" id="CM035431">
    <property type="protein sequence ID" value="KAH7297078.1"/>
    <property type="molecule type" value="Genomic_DNA"/>
</dbReference>
<dbReference type="PANTHER" id="PTHR35306">
    <property type="entry name" value="BNAA03G57290D PROTEIN"/>
    <property type="match status" value="1"/>
</dbReference>
<accession>A0A8T2RNJ7</accession>
<feature type="compositionally biased region" description="Basic and acidic residues" evidence="1">
    <location>
        <begin position="153"/>
        <end position="182"/>
    </location>
</feature>
<reference evidence="2" key="1">
    <citation type="submission" date="2021-08" db="EMBL/GenBank/DDBJ databases">
        <title>WGS assembly of Ceratopteris richardii.</title>
        <authorList>
            <person name="Marchant D.B."/>
            <person name="Chen G."/>
            <person name="Jenkins J."/>
            <person name="Shu S."/>
            <person name="Leebens-Mack J."/>
            <person name="Grimwood J."/>
            <person name="Schmutz J."/>
            <person name="Soltis P."/>
            <person name="Soltis D."/>
            <person name="Chen Z.-H."/>
        </authorList>
    </citation>
    <scope>NUCLEOTIDE SEQUENCE</scope>
    <source>
        <strain evidence="2">Whitten #5841</strain>
        <tissue evidence="2">Leaf</tissue>
    </source>
</reference>
<gene>
    <name evidence="2" type="ORF">KP509_26G052100</name>
</gene>
<evidence type="ECO:0000313" key="2">
    <source>
        <dbReference type="EMBL" id="KAH7297078.1"/>
    </source>
</evidence>
<sequence length="394" mass="43447">MGTRVLLPQDCLPIARGRQQDVFTIAWSTAAKTPSQHFNYSISQSSHTESVSHHEIAPTDVDECRVRPLSLDRVQKESDQKKSKFRKAGSAKTHVSDFTSFAILQRPKDNDVSHEPTVGLLNMPNTQRSLALFIESKPDKRVDGASKADKIARSLSLDRKKKNGSNEKRVPFDSEGRKKNLSDSEIGNPINRAPGFCEGHWLVKNVGKGAVVIKSNNQSVLTDAMKVRRNSDNTCNNMHQILNPERSSHSPSSKTIRGGLARLRRAATDPQITEHLGHYKTQVIDAHSTQGKLYHGVHRSCSMSLPAERWAGPAFISSPAPSSLPLPKFSLISQKLPSMDAIPLSVEEQKSTTAKPLRLGSVSLKSRPPPVENESDVALAATKNLRRMLRLDPS</sequence>
<evidence type="ECO:0000256" key="1">
    <source>
        <dbReference type="SAM" id="MobiDB-lite"/>
    </source>
</evidence>
<dbReference type="PANTHER" id="PTHR35306:SF1">
    <property type="entry name" value="VQ DOMAIN-CONTAINING PROTEIN"/>
    <property type="match status" value="1"/>
</dbReference>
<organism evidence="2 3">
    <name type="scientific">Ceratopteris richardii</name>
    <name type="common">Triangle waterfern</name>
    <dbReference type="NCBI Taxonomy" id="49495"/>
    <lineage>
        <taxon>Eukaryota</taxon>
        <taxon>Viridiplantae</taxon>
        <taxon>Streptophyta</taxon>
        <taxon>Embryophyta</taxon>
        <taxon>Tracheophyta</taxon>
        <taxon>Polypodiopsida</taxon>
        <taxon>Polypodiidae</taxon>
        <taxon>Polypodiales</taxon>
        <taxon>Pteridineae</taxon>
        <taxon>Pteridaceae</taxon>
        <taxon>Parkerioideae</taxon>
        <taxon>Ceratopteris</taxon>
    </lineage>
</organism>
<evidence type="ECO:0000313" key="3">
    <source>
        <dbReference type="Proteomes" id="UP000825935"/>
    </source>
</evidence>
<comment type="caution">
    <text evidence="2">The sequence shown here is derived from an EMBL/GenBank/DDBJ whole genome shotgun (WGS) entry which is preliminary data.</text>
</comment>
<dbReference type="AlphaFoldDB" id="A0A8T2RNJ7"/>
<dbReference type="EMBL" id="CM035431">
    <property type="protein sequence ID" value="KAH7297074.1"/>
    <property type="molecule type" value="Genomic_DNA"/>
</dbReference>
<keyword evidence="3" id="KW-1185">Reference proteome</keyword>